<accession>A0A848LFZ4</accession>
<feature type="domain" description="CHAT" evidence="1">
    <location>
        <begin position="762"/>
        <end position="909"/>
    </location>
</feature>
<dbReference type="Proteomes" id="UP000518300">
    <property type="component" value="Unassembled WGS sequence"/>
</dbReference>
<proteinExistence type="predicted"/>
<dbReference type="InterPro" id="IPR024983">
    <property type="entry name" value="CHAT_dom"/>
</dbReference>
<dbReference type="Gene3D" id="1.25.40.10">
    <property type="entry name" value="Tetratricopeptide repeat domain"/>
    <property type="match status" value="2"/>
</dbReference>
<keyword evidence="3" id="KW-1185">Reference proteome</keyword>
<dbReference type="SUPFAM" id="SSF48452">
    <property type="entry name" value="TPR-like"/>
    <property type="match status" value="1"/>
</dbReference>
<comment type="caution">
    <text evidence="2">The sequence shown here is derived from an EMBL/GenBank/DDBJ whole genome shotgun (WGS) entry which is preliminary data.</text>
</comment>
<protein>
    <submittedName>
        <fullName evidence="2">CHAT domain-containing protein</fullName>
    </submittedName>
</protein>
<dbReference type="EMBL" id="JABBJJ010000096">
    <property type="protein sequence ID" value="NMO17372.1"/>
    <property type="molecule type" value="Genomic_DNA"/>
</dbReference>
<dbReference type="RefSeq" id="WP_169346651.1">
    <property type="nucleotide sequence ID" value="NZ_JABBJJ010000096.1"/>
</dbReference>
<sequence length="923" mass="101621">MVKPAYDKVLILALATPVLVLTVLLARSPSKGSGEGVTPQFWAERRAAARIEARLTHPEADRHRPRMSSGGCPVPPEPIPLKELARLEEAGDWGGIAAAYALQGEWNQAASFLERMPASPNRDTDLAAVHLARGAHEKALRLLDAVLAIHPKHPQALWNRALVLQEMGLAMKAAETYEEVAALNEPGWGREAHAHALTLRDETLERARKWQGARDATLALLGDEKAPLPLELARQHPGVVRQHFYEVVRAAPSKERALALLPLAQELDRLQGGSALGDYVRRVAARDFARRGPLARGYAELVRGQMTGLDAVRQQARSLGEGDLFLGTLLLTKATHGPNLEEARTEVGRHPDPWLNLLMERELARKEVAEGTWWKAEQRIFSALQRCREGAFSARCVDLELRLAMLYIDLQRLSEAEQHARTAWTWARQLREWNLEFTALETLVHASRSRNDFASARAYVEEWAARGGRMNDCYWTHANLAHIYYLDAKLDAARREVDAAAACQNAKLDPMFAATVVELARTRLGPRDAELLKRSLAGVDKSVYVMPGDISYARYLEGRFMLEQDRAKGEALLRQTIDETKKLPRSDMLAREAWALSHSTLISEAGRAGDFPRALALMVEQLDTPAPKSCSMGLSVHGERTVVVVQGPEGQVRGYYDDRRQESFSRISSAHLIPDSLRQVLKGCARVDVFAWPPVLGRTDLLPPEIAWSFRLGRGARAQAAQATAPAPQQRLVVSSVEAPSLLQLPRLPAWTPPPDPEPTPMQVLTGSEATPSRVLASMRAATEIEIHAHGLVDPTISDSSLVVLSPEGDGRYALTADAVREQKLSGSPLVFLAACSAGRTTTSAAYEPFSLPAAFIDAGARAVLASTVDIPDAAGRFFDGVRRRIREGAAPAVALRDERVKWLEKDARASWTRHILLIETGE</sequence>
<name>A0A848LFZ4_9BACT</name>
<gene>
    <name evidence="2" type="ORF">HG543_21275</name>
</gene>
<evidence type="ECO:0000313" key="2">
    <source>
        <dbReference type="EMBL" id="NMO17372.1"/>
    </source>
</evidence>
<dbReference type="AlphaFoldDB" id="A0A848LFZ4"/>
<dbReference type="Pfam" id="PF12770">
    <property type="entry name" value="CHAT"/>
    <property type="match status" value="1"/>
</dbReference>
<dbReference type="InterPro" id="IPR011990">
    <property type="entry name" value="TPR-like_helical_dom_sf"/>
</dbReference>
<organism evidence="2 3">
    <name type="scientific">Pyxidicoccus fallax</name>
    <dbReference type="NCBI Taxonomy" id="394095"/>
    <lineage>
        <taxon>Bacteria</taxon>
        <taxon>Pseudomonadati</taxon>
        <taxon>Myxococcota</taxon>
        <taxon>Myxococcia</taxon>
        <taxon>Myxococcales</taxon>
        <taxon>Cystobacterineae</taxon>
        <taxon>Myxococcaceae</taxon>
        <taxon>Pyxidicoccus</taxon>
    </lineage>
</organism>
<evidence type="ECO:0000313" key="3">
    <source>
        <dbReference type="Proteomes" id="UP000518300"/>
    </source>
</evidence>
<reference evidence="2 3" key="1">
    <citation type="submission" date="2020-04" db="EMBL/GenBank/DDBJ databases">
        <title>Draft genome of Pyxidicoccus fallax type strain.</title>
        <authorList>
            <person name="Whitworth D.E."/>
        </authorList>
    </citation>
    <scope>NUCLEOTIDE SEQUENCE [LARGE SCALE GENOMIC DNA]</scope>
    <source>
        <strain evidence="2 3">DSM 14698</strain>
    </source>
</reference>
<evidence type="ECO:0000259" key="1">
    <source>
        <dbReference type="Pfam" id="PF12770"/>
    </source>
</evidence>